<organism evidence="1">
    <name type="scientific">viral metagenome</name>
    <dbReference type="NCBI Taxonomy" id="1070528"/>
    <lineage>
        <taxon>unclassified sequences</taxon>
        <taxon>metagenomes</taxon>
        <taxon>organismal metagenomes</taxon>
    </lineage>
</organism>
<evidence type="ECO:0000313" key="1">
    <source>
        <dbReference type="EMBL" id="QHU09231.1"/>
    </source>
</evidence>
<proteinExistence type="predicted"/>
<sequence>MSELYDVSFLCTYKQIDNDDLYRIQLLQAFQLMEWNDEEVATKIDTLYDKTVSHFKKIYDRMKQDNSIVSHLLLFLGKDPCDKDLFRTLFMMDTFQELHSCICDILNQGRIQTLNYKRLEMVLFASLNTSV</sequence>
<reference evidence="1" key="1">
    <citation type="journal article" date="2020" name="Nature">
        <title>Giant virus diversity and host interactions through global metagenomics.</title>
        <authorList>
            <person name="Schulz F."/>
            <person name="Roux S."/>
            <person name="Paez-Espino D."/>
            <person name="Jungbluth S."/>
            <person name="Walsh D.A."/>
            <person name="Denef V.J."/>
            <person name="McMahon K.D."/>
            <person name="Konstantinidis K.T."/>
            <person name="Eloe-Fadrosh E.A."/>
            <person name="Kyrpides N.C."/>
            <person name="Woyke T."/>
        </authorList>
    </citation>
    <scope>NUCLEOTIDE SEQUENCE</scope>
    <source>
        <strain evidence="1">GVMAG-S-1074260-58</strain>
    </source>
</reference>
<dbReference type="EMBL" id="MN740706">
    <property type="protein sequence ID" value="QHU09231.1"/>
    <property type="molecule type" value="Genomic_DNA"/>
</dbReference>
<protein>
    <submittedName>
        <fullName evidence="1">Uncharacterized protein</fullName>
    </submittedName>
</protein>
<accession>A0A6C0JWD0</accession>
<name>A0A6C0JWD0_9ZZZZ</name>
<dbReference type="AlphaFoldDB" id="A0A6C0JWD0"/>